<dbReference type="RefSeq" id="WP_249333087.1">
    <property type="nucleotide sequence ID" value="NZ_JACRSY010000018.1"/>
</dbReference>
<evidence type="ECO:0000313" key="2">
    <source>
        <dbReference type="Proteomes" id="UP000655830"/>
    </source>
</evidence>
<reference evidence="1" key="1">
    <citation type="submission" date="2020-08" db="EMBL/GenBank/DDBJ databases">
        <title>Genome public.</title>
        <authorList>
            <person name="Liu C."/>
            <person name="Sun Q."/>
        </authorList>
    </citation>
    <scope>NUCLEOTIDE SEQUENCE</scope>
    <source>
        <strain evidence="1">NSJ-12</strain>
    </source>
</reference>
<dbReference type="Pfam" id="PF13479">
    <property type="entry name" value="AAA_24"/>
    <property type="match status" value="1"/>
</dbReference>
<dbReference type="Proteomes" id="UP000655830">
    <property type="component" value="Unassembled WGS sequence"/>
</dbReference>
<comment type="caution">
    <text evidence="1">The sequence shown here is derived from an EMBL/GenBank/DDBJ whole genome shotgun (WGS) entry which is preliminary data.</text>
</comment>
<accession>A0A926EKL5</accession>
<name>A0A926EKL5_9FIRM</name>
<dbReference type="EMBL" id="JACRSY010000018">
    <property type="protein sequence ID" value="MBC8580215.1"/>
    <property type="molecule type" value="Genomic_DNA"/>
</dbReference>
<dbReference type="InterPro" id="IPR027417">
    <property type="entry name" value="P-loop_NTPase"/>
</dbReference>
<protein>
    <submittedName>
        <fullName evidence="1">AAA family ATPase</fullName>
    </submittedName>
</protein>
<dbReference type="SUPFAM" id="SSF52540">
    <property type="entry name" value="P-loop containing nucleoside triphosphate hydrolases"/>
    <property type="match status" value="1"/>
</dbReference>
<gene>
    <name evidence="1" type="ORF">H8718_11835</name>
</gene>
<proteinExistence type="predicted"/>
<dbReference type="AlphaFoldDB" id="A0A926EKL5"/>
<sequence length="212" mass="24206">MAKAICIIGESGAGKTTSLRNLDPKETYYIDADKKGSAWRGFRQQYNAANKNYIATDDPNKVLALMKGISEKSDLKYIVVDTLNGIMIGEEMRRSKEKNFDKWLDLASYIYSILDVVCDLRDDLTIIYTAHSETERTEDGYMWTRMKTTGKKLNKLVPESKFNVVLLAKCKDGRYIFETHSKNSTAKTPFGAFEEDEIENDIVPVLRVLEEF</sequence>
<dbReference type="Gene3D" id="3.40.50.300">
    <property type="entry name" value="P-loop containing nucleotide triphosphate hydrolases"/>
    <property type="match status" value="1"/>
</dbReference>
<keyword evidence="2" id="KW-1185">Reference proteome</keyword>
<evidence type="ECO:0000313" key="1">
    <source>
        <dbReference type="EMBL" id="MBC8580215.1"/>
    </source>
</evidence>
<organism evidence="1 2">
    <name type="scientific">Zhenhengia yiwuensis</name>
    <dbReference type="NCBI Taxonomy" id="2763666"/>
    <lineage>
        <taxon>Bacteria</taxon>
        <taxon>Bacillati</taxon>
        <taxon>Bacillota</taxon>
        <taxon>Clostridia</taxon>
        <taxon>Lachnospirales</taxon>
        <taxon>Lachnospiraceae</taxon>
        <taxon>Zhenhengia</taxon>
    </lineage>
</organism>